<dbReference type="PANTHER" id="PTHR48079:SF6">
    <property type="entry name" value="NAD(P)-BINDING DOMAIN-CONTAINING PROTEIN-RELATED"/>
    <property type="match status" value="1"/>
</dbReference>
<reference evidence="3" key="1">
    <citation type="submission" date="2017-04" db="EMBL/GenBank/DDBJ databases">
        <title>Function of individual gut microbiota members based on whole genome sequencing of pure cultures obtained from chicken caecum.</title>
        <authorList>
            <person name="Medvecky M."/>
            <person name="Cejkova D."/>
            <person name="Polansky O."/>
            <person name="Karasova D."/>
            <person name="Kubasova T."/>
            <person name="Cizek A."/>
            <person name="Rychlik I."/>
        </authorList>
    </citation>
    <scope>NUCLEOTIDE SEQUENCE [LARGE SCALE GENOMIC DNA]</scope>
    <source>
        <strain evidence="3">An43</strain>
    </source>
</reference>
<dbReference type="Proteomes" id="UP000195386">
    <property type="component" value="Unassembled WGS sequence"/>
</dbReference>
<dbReference type="EMBL" id="NFII01000017">
    <property type="protein sequence ID" value="OUN99905.1"/>
    <property type="molecule type" value="Genomic_DNA"/>
</dbReference>
<evidence type="ECO:0000259" key="1">
    <source>
        <dbReference type="Pfam" id="PF01370"/>
    </source>
</evidence>
<name>A0A1Y3YPU9_9BACE</name>
<dbReference type="Gene3D" id="3.40.50.720">
    <property type="entry name" value="NAD(P)-binding Rossmann-like Domain"/>
    <property type="match status" value="1"/>
</dbReference>
<dbReference type="GO" id="GO:0004029">
    <property type="term" value="F:aldehyde dehydrogenase (NAD+) activity"/>
    <property type="evidence" value="ECO:0007669"/>
    <property type="project" value="TreeGrafter"/>
</dbReference>
<organism evidence="2 3">
    <name type="scientific">Bacteroides clarus</name>
    <dbReference type="NCBI Taxonomy" id="626929"/>
    <lineage>
        <taxon>Bacteria</taxon>
        <taxon>Pseudomonadati</taxon>
        <taxon>Bacteroidota</taxon>
        <taxon>Bacteroidia</taxon>
        <taxon>Bacteroidales</taxon>
        <taxon>Bacteroidaceae</taxon>
        <taxon>Bacteroides</taxon>
    </lineage>
</organism>
<dbReference type="RefSeq" id="WP_087426744.1">
    <property type="nucleotide sequence ID" value="NZ_NFII01000017.1"/>
</dbReference>
<gene>
    <name evidence="2" type="ORF">B5F97_15055</name>
</gene>
<comment type="caution">
    <text evidence="2">The sequence shown here is derived from an EMBL/GenBank/DDBJ whole genome shotgun (WGS) entry which is preliminary data.</text>
</comment>
<dbReference type="InterPro" id="IPR051783">
    <property type="entry name" value="NAD(P)-dependent_oxidoreduct"/>
</dbReference>
<accession>A0A1Y3YPU9</accession>
<proteinExistence type="predicted"/>
<dbReference type="SUPFAM" id="SSF51735">
    <property type="entry name" value="NAD(P)-binding Rossmann-fold domains"/>
    <property type="match status" value="1"/>
</dbReference>
<sequence>MNNVLICGAHSFVATGLSEKLKKEKILVEYFSRGKNRRVDDTIYGNYQEIDKNHFLNNEYTIVINFAVIKDGTTESNIAYIKSLIEFCKKHQVKKLIHFSSIMVYNYQLKEVNEHTPIETLEETAKRGYAEFKIAVDQYLLSIKDKLPFELVLVRPGYVLANNRPCPFIKRLPFGISIIKGNKNSKQPIVQRKDIHQALIKIIETEKNDSVYHLFPNNNMTKYTYAQQVTKGIILTMPKWLFKNIPQFIAKLGIISQSLYSRFEGMYIESHFSSKQTEDKLKIIFN</sequence>
<dbReference type="AlphaFoldDB" id="A0A1Y3YPU9"/>
<dbReference type="PANTHER" id="PTHR48079">
    <property type="entry name" value="PROTEIN YEEZ"/>
    <property type="match status" value="1"/>
</dbReference>
<dbReference type="InterPro" id="IPR001509">
    <property type="entry name" value="Epimerase_deHydtase"/>
</dbReference>
<protein>
    <recommendedName>
        <fullName evidence="1">NAD-dependent epimerase/dehydratase domain-containing protein</fullName>
    </recommendedName>
</protein>
<evidence type="ECO:0000313" key="3">
    <source>
        <dbReference type="Proteomes" id="UP000195386"/>
    </source>
</evidence>
<dbReference type="Pfam" id="PF01370">
    <property type="entry name" value="Epimerase"/>
    <property type="match status" value="1"/>
</dbReference>
<evidence type="ECO:0000313" key="2">
    <source>
        <dbReference type="EMBL" id="OUN99905.1"/>
    </source>
</evidence>
<dbReference type="GO" id="GO:0005737">
    <property type="term" value="C:cytoplasm"/>
    <property type="evidence" value="ECO:0007669"/>
    <property type="project" value="TreeGrafter"/>
</dbReference>
<dbReference type="InterPro" id="IPR036291">
    <property type="entry name" value="NAD(P)-bd_dom_sf"/>
</dbReference>
<feature type="domain" description="NAD-dependent epimerase/dehydratase" evidence="1">
    <location>
        <begin position="4"/>
        <end position="170"/>
    </location>
</feature>